<dbReference type="EMBL" id="FNHB01000014">
    <property type="protein sequence ID" value="SDN20468.1"/>
    <property type="molecule type" value="Genomic_DNA"/>
</dbReference>
<dbReference type="CDD" id="cd16896">
    <property type="entry name" value="LT_Slt70-like"/>
    <property type="match status" value="1"/>
</dbReference>
<dbReference type="GO" id="GO:0000270">
    <property type="term" value="P:peptidoglycan metabolic process"/>
    <property type="evidence" value="ECO:0007669"/>
    <property type="project" value="InterPro"/>
</dbReference>
<dbReference type="PANTHER" id="PTHR37423">
    <property type="entry name" value="SOLUBLE LYTIC MUREIN TRANSGLYCOSYLASE-RELATED"/>
    <property type="match status" value="1"/>
</dbReference>
<name>A0A1G9ZGL0_9FIRM</name>
<sequence length="189" mass="22206">MRILAWMRILVLGALLIVFAAYAGFNSDWFQKRYVYPYPYQDLVYQYALENELDPLLVAGVIRVESKFVPQARSPKGAIGLMQLMPETAEWIAEQMNFPGFELEDLQNPEVNIQFGTWYLASLHKEFQGNEVLMLAAYNGGRGNVKQWMQRYGWSMDFQAFHQIPFKETREYVGRVLHDKQRYQDLYGR</sequence>
<dbReference type="InterPro" id="IPR008258">
    <property type="entry name" value="Transglycosylase_SLT_dom_1"/>
</dbReference>
<dbReference type="OrthoDB" id="9815002at2"/>
<evidence type="ECO:0000259" key="2">
    <source>
        <dbReference type="Pfam" id="PF01464"/>
    </source>
</evidence>
<evidence type="ECO:0000313" key="3">
    <source>
        <dbReference type="EMBL" id="SDN20468.1"/>
    </source>
</evidence>
<evidence type="ECO:0000256" key="1">
    <source>
        <dbReference type="ARBA" id="ARBA00007734"/>
    </source>
</evidence>
<dbReference type="Pfam" id="PF01464">
    <property type="entry name" value="SLT"/>
    <property type="match status" value="1"/>
</dbReference>
<accession>A0A1G9ZGL0</accession>
<dbReference type="Gene3D" id="1.10.530.10">
    <property type="match status" value="1"/>
</dbReference>
<evidence type="ECO:0000313" key="4">
    <source>
        <dbReference type="Proteomes" id="UP000214880"/>
    </source>
</evidence>
<dbReference type="PANTHER" id="PTHR37423:SF2">
    <property type="entry name" value="MEMBRANE-BOUND LYTIC MUREIN TRANSGLYCOSYLASE C"/>
    <property type="match status" value="1"/>
</dbReference>
<proteinExistence type="inferred from homology"/>
<dbReference type="RefSeq" id="WP_092074909.1">
    <property type="nucleotide sequence ID" value="NZ_FNHB01000014.1"/>
</dbReference>
<dbReference type="SUPFAM" id="SSF53955">
    <property type="entry name" value="Lysozyme-like"/>
    <property type="match status" value="1"/>
</dbReference>
<dbReference type="GO" id="GO:0008933">
    <property type="term" value="F:peptidoglycan lytic transglycosylase activity"/>
    <property type="evidence" value="ECO:0007669"/>
    <property type="project" value="InterPro"/>
</dbReference>
<organism evidence="3 4">
    <name type="scientific">Dendrosporobacter quercicolus</name>
    <dbReference type="NCBI Taxonomy" id="146817"/>
    <lineage>
        <taxon>Bacteria</taxon>
        <taxon>Bacillati</taxon>
        <taxon>Bacillota</taxon>
        <taxon>Negativicutes</taxon>
        <taxon>Selenomonadales</taxon>
        <taxon>Sporomusaceae</taxon>
        <taxon>Dendrosporobacter</taxon>
    </lineage>
</organism>
<protein>
    <submittedName>
        <fullName evidence="3">Soluble lytic murein transglycosylase</fullName>
    </submittedName>
</protein>
<dbReference type="STRING" id="146817.SAMN04488502_11456"/>
<dbReference type="InterPro" id="IPR023346">
    <property type="entry name" value="Lysozyme-like_dom_sf"/>
</dbReference>
<gene>
    <name evidence="3" type="ORF">SAMN04488502_11456</name>
</gene>
<reference evidence="3 4" key="1">
    <citation type="submission" date="2016-10" db="EMBL/GenBank/DDBJ databases">
        <authorList>
            <person name="de Groot N.N."/>
        </authorList>
    </citation>
    <scope>NUCLEOTIDE SEQUENCE [LARGE SCALE GENOMIC DNA]</scope>
    <source>
        <strain evidence="3 4">DSM 1736</strain>
    </source>
</reference>
<feature type="domain" description="Transglycosylase SLT" evidence="2">
    <location>
        <begin position="45"/>
        <end position="155"/>
    </location>
</feature>
<dbReference type="AlphaFoldDB" id="A0A1G9ZGL0"/>
<dbReference type="GO" id="GO:0016020">
    <property type="term" value="C:membrane"/>
    <property type="evidence" value="ECO:0007669"/>
    <property type="project" value="InterPro"/>
</dbReference>
<dbReference type="PROSITE" id="PS00922">
    <property type="entry name" value="TRANSGLYCOSYLASE"/>
    <property type="match status" value="1"/>
</dbReference>
<dbReference type="Proteomes" id="UP000214880">
    <property type="component" value="Unassembled WGS sequence"/>
</dbReference>
<dbReference type="InterPro" id="IPR000189">
    <property type="entry name" value="Transglyc_AS"/>
</dbReference>
<keyword evidence="4" id="KW-1185">Reference proteome</keyword>
<comment type="similarity">
    <text evidence="1">Belongs to the transglycosylase Slt family.</text>
</comment>